<evidence type="ECO:0000313" key="8">
    <source>
        <dbReference type="Proteomes" id="UP000799302"/>
    </source>
</evidence>
<keyword evidence="4" id="KW-1015">Disulfide bond</keyword>
<evidence type="ECO:0000256" key="3">
    <source>
        <dbReference type="ARBA" id="ARBA00022729"/>
    </source>
</evidence>
<evidence type="ECO:0000256" key="2">
    <source>
        <dbReference type="ARBA" id="ARBA00022525"/>
    </source>
</evidence>
<organism evidence="7 8">
    <name type="scientific">Microthyrium microscopicum</name>
    <dbReference type="NCBI Taxonomy" id="703497"/>
    <lineage>
        <taxon>Eukaryota</taxon>
        <taxon>Fungi</taxon>
        <taxon>Dikarya</taxon>
        <taxon>Ascomycota</taxon>
        <taxon>Pezizomycotina</taxon>
        <taxon>Dothideomycetes</taxon>
        <taxon>Dothideomycetes incertae sedis</taxon>
        <taxon>Microthyriales</taxon>
        <taxon>Microthyriaceae</taxon>
        <taxon>Microthyrium</taxon>
    </lineage>
</organism>
<dbReference type="Proteomes" id="UP000799302">
    <property type="component" value="Unassembled WGS sequence"/>
</dbReference>
<evidence type="ECO:0000256" key="1">
    <source>
        <dbReference type="ARBA" id="ARBA00004613"/>
    </source>
</evidence>
<feature type="domain" description="AA1-like" evidence="6">
    <location>
        <begin position="45"/>
        <end position="166"/>
    </location>
</feature>
<name>A0A6A6UKY7_9PEZI</name>
<feature type="chain" id="PRO_5025611646" description="AA1-like domain-containing protein" evidence="5">
    <location>
        <begin position="17"/>
        <end position="180"/>
    </location>
</feature>
<dbReference type="EMBL" id="MU004232">
    <property type="protein sequence ID" value="KAF2672117.1"/>
    <property type="molecule type" value="Genomic_DNA"/>
</dbReference>
<feature type="signal peptide" evidence="5">
    <location>
        <begin position="1"/>
        <end position="16"/>
    </location>
</feature>
<gene>
    <name evidence="7" type="ORF">BT63DRAFT_188706</name>
</gene>
<dbReference type="OrthoDB" id="3539798at2759"/>
<keyword evidence="2" id="KW-0964">Secreted</keyword>
<comment type="subcellular location">
    <subcellularLocation>
        <location evidence="1">Secreted</location>
    </subcellularLocation>
</comment>
<sequence>MIASLVIALLTTSALSIPTQEADRSCSAEPIWSLSNIEYYSHIIYSTPAHPAIHATISFNVTNTETKDTTHCAAHSHEFPEFFYGRNVYKCDNPAGAGTNPKEVTSFSFSKSNSSLVVNQSWACGSTNTVRNMTAESPVQLSCDTQKYKNPNWKAGETYESTKVICQPSSLKLTPLQIAN</sequence>
<evidence type="ECO:0000256" key="4">
    <source>
        <dbReference type="ARBA" id="ARBA00023157"/>
    </source>
</evidence>
<reference evidence="7" key="1">
    <citation type="journal article" date="2020" name="Stud. Mycol.">
        <title>101 Dothideomycetes genomes: a test case for predicting lifestyles and emergence of pathogens.</title>
        <authorList>
            <person name="Haridas S."/>
            <person name="Albert R."/>
            <person name="Binder M."/>
            <person name="Bloem J."/>
            <person name="Labutti K."/>
            <person name="Salamov A."/>
            <person name="Andreopoulos B."/>
            <person name="Baker S."/>
            <person name="Barry K."/>
            <person name="Bills G."/>
            <person name="Bluhm B."/>
            <person name="Cannon C."/>
            <person name="Castanera R."/>
            <person name="Culley D."/>
            <person name="Daum C."/>
            <person name="Ezra D."/>
            <person name="Gonzalez J."/>
            <person name="Henrissat B."/>
            <person name="Kuo A."/>
            <person name="Liang C."/>
            <person name="Lipzen A."/>
            <person name="Lutzoni F."/>
            <person name="Magnuson J."/>
            <person name="Mondo S."/>
            <person name="Nolan M."/>
            <person name="Ohm R."/>
            <person name="Pangilinan J."/>
            <person name="Park H.-J."/>
            <person name="Ramirez L."/>
            <person name="Alfaro M."/>
            <person name="Sun H."/>
            <person name="Tritt A."/>
            <person name="Yoshinaga Y."/>
            <person name="Zwiers L.-H."/>
            <person name="Turgeon B."/>
            <person name="Goodwin S."/>
            <person name="Spatafora J."/>
            <person name="Crous P."/>
            <person name="Grigoriev I."/>
        </authorList>
    </citation>
    <scope>NUCLEOTIDE SEQUENCE</scope>
    <source>
        <strain evidence="7">CBS 115976</strain>
    </source>
</reference>
<dbReference type="GO" id="GO:0005576">
    <property type="term" value="C:extracellular region"/>
    <property type="evidence" value="ECO:0007669"/>
    <property type="project" value="UniProtKB-SubCell"/>
</dbReference>
<keyword evidence="8" id="KW-1185">Reference proteome</keyword>
<dbReference type="AlphaFoldDB" id="A0A6A6UKY7"/>
<evidence type="ECO:0000313" key="7">
    <source>
        <dbReference type="EMBL" id="KAF2672117.1"/>
    </source>
</evidence>
<keyword evidence="3 5" id="KW-0732">Signal</keyword>
<evidence type="ECO:0000259" key="6">
    <source>
        <dbReference type="Pfam" id="PF16541"/>
    </source>
</evidence>
<evidence type="ECO:0000256" key="5">
    <source>
        <dbReference type="SAM" id="SignalP"/>
    </source>
</evidence>
<accession>A0A6A6UKY7</accession>
<dbReference type="Pfam" id="PF16541">
    <property type="entry name" value="AltA1"/>
    <property type="match status" value="1"/>
</dbReference>
<protein>
    <recommendedName>
        <fullName evidence="6">AA1-like domain-containing protein</fullName>
    </recommendedName>
</protein>
<proteinExistence type="predicted"/>
<dbReference type="InterPro" id="IPR032382">
    <property type="entry name" value="AltA1"/>
</dbReference>